<feature type="compositionally biased region" description="Low complexity" evidence="1">
    <location>
        <begin position="1165"/>
        <end position="1185"/>
    </location>
</feature>
<proteinExistence type="predicted"/>
<evidence type="ECO:0000259" key="2">
    <source>
        <dbReference type="Pfam" id="PF12770"/>
    </source>
</evidence>
<gene>
    <name evidence="3" type="ORF">K402DRAFT_388885</name>
</gene>
<dbReference type="Proteomes" id="UP000800041">
    <property type="component" value="Unassembled WGS sequence"/>
</dbReference>
<dbReference type="Pfam" id="PF12770">
    <property type="entry name" value="CHAT"/>
    <property type="match status" value="1"/>
</dbReference>
<feature type="region of interest" description="Disordered" evidence="1">
    <location>
        <begin position="1153"/>
        <end position="1185"/>
    </location>
</feature>
<dbReference type="SUPFAM" id="SSF48452">
    <property type="entry name" value="TPR-like"/>
    <property type="match status" value="1"/>
</dbReference>
<feature type="compositionally biased region" description="Basic and acidic residues" evidence="1">
    <location>
        <begin position="1281"/>
        <end position="1293"/>
    </location>
</feature>
<keyword evidence="4" id="KW-1185">Reference proteome</keyword>
<dbReference type="InterPro" id="IPR011990">
    <property type="entry name" value="TPR-like_helical_dom_sf"/>
</dbReference>
<sequence>MEVSVESPKYLGPNTSLYNTISTDTVRLLEKAIALKRIGSYNEAQAIFNELQPVHTTPVVLIEHADLLLEMGRWGKVCRLLDQPLKDLEHISESAEYRLLYLMWAACCIRCRGNLKPAIKEVQRTKEWLWDVPIAEYTDIQVSCVRRYVLTYLFTRLSTSFDEPEYEMIPNPVDANPRQPWAGLKDLRVSLMERGMVKEAVALFRIELNRTPQLQRTQVGIDFLGDLSKFPRDVFDELTEAEIGLQLADNLLNQLGAVDAAGHLATQCEKLIGSWCTAQEVKNWKEKLPLYLNLEYMKLGLISDVHERLSAQEDLLVKLQAAQHAKIPMLFSRTAELALEISSQPGIENPKLYVDKFYSLQRALEGVDENVSEDLCDLVAHQNDVITVSMRNMVDRKKALEWIQSFLFKHPDFQDPQCLKLLYVNLAIILESLRDLEGAKAAYEKAEEYRKQAAVFRSWLHLRSIAFQDHKEAMNEGENDREEDEDLTNEAEGEGHWFNDWSNTYHDTTKTVQKLVSLFVKWAFDDFQAGRMSESDFRSLMEAPDSEFPNFDLDVLKKIKDFLLGTDPALIFAYYFVPNEEPHALGFEERYNRVVTWIAQSPRNIRLRRQFFFVVCSNARQTLLTELKLWDLSIQAFEMSIDSYQTLPQIVRYHTKGMVADWHMGAAWSYIMKHIGLGDIHQDFDLILKSEQHALAALQRFRDEQRISQVAMGLRLCAEICLKKIYHLTRPTKSTDGTSREPAPADESNISELREKGLNYLVESDKIFTDGELEASWSEGLQGLDDRQRLAEFDLNFHTVQRAISLLLTEKTHSEHTRVEVWKWIQKFKARSLSRLIGMKSASPPGLVNRILADAECKPLYERMIEIQQTIEQAPAGSRFHLRKELDAHFEEMRKHELLSQLLSLREGQPLTSADIATITAASGKPTVFVDWMFLPGWYTEPLFILATARVGRAPTLDVLPTSVLALATWTEENMTPDKLGIFNVRDQFVKNFSSLVEPLARHTDEGDMIVLCPSSRFLHRLPLHVLNVEPRYPLIQRNPVAYIHSLSLLHACVSASDHAYYAKERLDPVFFSGIGEAQASNHQEGRKSVKELAGEFGVEPLIDEGARKEMLLEKIGRTSMLHLHTHCNFTAGAALEHALEFPALAQTSPLPPAIVTADPSSLEAPINPSPSSSSSTTPNPANPTLTARELFNLTLRPGAHITMIACSGGRADISQADEVMGLVPAWLYCGAASTVSTLWPIGDGDGAEFARVFLEDFFPENGDGDDGSDGEDENDEDHEREEADSREQKKGLENFDTMKGALDQVVEIAGARNSADGKVGREKKVRYVDLAEAVRDATRSLDQNEDRPLRVWAGFVLHGWWKFPVFE</sequence>
<reference evidence="3" key="1">
    <citation type="journal article" date="2020" name="Stud. Mycol.">
        <title>101 Dothideomycetes genomes: a test case for predicting lifestyles and emergence of pathogens.</title>
        <authorList>
            <person name="Haridas S."/>
            <person name="Albert R."/>
            <person name="Binder M."/>
            <person name="Bloem J."/>
            <person name="Labutti K."/>
            <person name="Salamov A."/>
            <person name="Andreopoulos B."/>
            <person name="Baker S."/>
            <person name="Barry K."/>
            <person name="Bills G."/>
            <person name="Bluhm B."/>
            <person name="Cannon C."/>
            <person name="Castanera R."/>
            <person name="Culley D."/>
            <person name="Daum C."/>
            <person name="Ezra D."/>
            <person name="Gonzalez J."/>
            <person name="Henrissat B."/>
            <person name="Kuo A."/>
            <person name="Liang C."/>
            <person name="Lipzen A."/>
            <person name="Lutzoni F."/>
            <person name="Magnuson J."/>
            <person name="Mondo S."/>
            <person name="Nolan M."/>
            <person name="Ohm R."/>
            <person name="Pangilinan J."/>
            <person name="Park H.-J."/>
            <person name="Ramirez L."/>
            <person name="Alfaro M."/>
            <person name="Sun H."/>
            <person name="Tritt A."/>
            <person name="Yoshinaga Y."/>
            <person name="Zwiers L.-H."/>
            <person name="Turgeon B."/>
            <person name="Goodwin S."/>
            <person name="Spatafora J."/>
            <person name="Crous P."/>
            <person name="Grigoriev I."/>
        </authorList>
    </citation>
    <scope>NUCLEOTIDE SEQUENCE</scope>
    <source>
        <strain evidence="3">CBS 113979</strain>
    </source>
</reference>
<feature type="domain" description="CHAT" evidence="2">
    <location>
        <begin position="996"/>
        <end position="1257"/>
    </location>
</feature>
<accession>A0A6G1HEJ1</accession>
<name>A0A6G1HEJ1_9PEZI</name>
<dbReference type="InterPro" id="IPR024983">
    <property type="entry name" value="CHAT_dom"/>
</dbReference>
<dbReference type="OrthoDB" id="3758190at2759"/>
<feature type="compositionally biased region" description="Acidic residues" evidence="1">
    <location>
        <begin position="1263"/>
        <end position="1280"/>
    </location>
</feature>
<organism evidence="3 4">
    <name type="scientific">Aulographum hederae CBS 113979</name>
    <dbReference type="NCBI Taxonomy" id="1176131"/>
    <lineage>
        <taxon>Eukaryota</taxon>
        <taxon>Fungi</taxon>
        <taxon>Dikarya</taxon>
        <taxon>Ascomycota</taxon>
        <taxon>Pezizomycotina</taxon>
        <taxon>Dothideomycetes</taxon>
        <taxon>Pleosporomycetidae</taxon>
        <taxon>Aulographales</taxon>
        <taxon>Aulographaceae</taxon>
    </lineage>
</organism>
<dbReference type="EMBL" id="ML977139">
    <property type="protein sequence ID" value="KAF1991487.1"/>
    <property type="molecule type" value="Genomic_DNA"/>
</dbReference>
<feature type="region of interest" description="Disordered" evidence="1">
    <location>
        <begin position="1259"/>
        <end position="1293"/>
    </location>
</feature>
<protein>
    <recommendedName>
        <fullName evidence="2">CHAT domain-containing protein</fullName>
    </recommendedName>
</protein>
<evidence type="ECO:0000313" key="4">
    <source>
        <dbReference type="Proteomes" id="UP000800041"/>
    </source>
</evidence>
<evidence type="ECO:0000313" key="3">
    <source>
        <dbReference type="EMBL" id="KAF1991487.1"/>
    </source>
</evidence>
<evidence type="ECO:0000256" key="1">
    <source>
        <dbReference type="SAM" id="MobiDB-lite"/>
    </source>
</evidence>